<dbReference type="SUPFAM" id="SSF55785">
    <property type="entry name" value="PYP-like sensor domain (PAS domain)"/>
    <property type="match status" value="1"/>
</dbReference>
<dbReference type="EMBL" id="JBHULV010000057">
    <property type="protein sequence ID" value="MFD2733559.1"/>
    <property type="molecule type" value="Genomic_DNA"/>
</dbReference>
<dbReference type="PROSITE" id="PS50112">
    <property type="entry name" value="PAS"/>
    <property type="match status" value="1"/>
</dbReference>
<sequence length="135" mass="15932">MQLVNSQLSKQYLDDEKSLLEQFFYYTPDLLCIASYDGRFLKVNPAVSEVLGYTEEELLNLKIRDLIFDEDKEITQETRSKMLEGVPLVNFENRYITKSGEIVWLSWTSIHIKEKDYVFAIISVRTISDFVKRNY</sequence>
<dbReference type="Proteomes" id="UP001597546">
    <property type="component" value="Unassembled WGS sequence"/>
</dbReference>
<feature type="domain" description="PAS" evidence="1">
    <location>
        <begin position="16"/>
        <end position="86"/>
    </location>
</feature>
<gene>
    <name evidence="2" type="ORF">ACFSSE_17755</name>
</gene>
<dbReference type="CDD" id="cd00130">
    <property type="entry name" value="PAS"/>
    <property type="match status" value="1"/>
</dbReference>
<evidence type="ECO:0000313" key="2">
    <source>
        <dbReference type="EMBL" id="MFD2733559.1"/>
    </source>
</evidence>
<dbReference type="RefSeq" id="WP_379045369.1">
    <property type="nucleotide sequence ID" value="NZ_JBHSKW010000054.1"/>
</dbReference>
<dbReference type="InterPro" id="IPR052155">
    <property type="entry name" value="Biofilm_reg_signaling"/>
</dbReference>
<dbReference type="NCBIfam" id="TIGR00229">
    <property type="entry name" value="sensory_box"/>
    <property type="match status" value="1"/>
</dbReference>
<dbReference type="PANTHER" id="PTHR44757:SF2">
    <property type="entry name" value="BIOFILM ARCHITECTURE MAINTENANCE PROTEIN MBAA"/>
    <property type="match status" value="1"/>
</dbReference>
<dbReference type="SMART" id="SM00091">
    <property type="entry name" value="PAS"/>
    <property type="match status" value="1"/>
</dbReference>
<proteinExistence type="predicted"/>
<keyword evidence="3" id="KW-1185">Reference proteome</keyword>
<dbReference type="Pfam" id="PF13426">
    <property type="entry name" value="PAS_9"/>
    <property type="match status" value="1"/>
</dbReference>
<dbReference type="Gene3D" id="3.30.450.20">
    <property type="entry name" value="PAS domain"/>
    <property type="match status" value="1"/>
</dbReference>
<reference evidence="3" key="1">
    <citation type="journal article" date="2019" name="Int. J. Syst. Evol. Microbiol.">
        <title>The Global Catalogue of Microorganisms (GCM) 10K type strain sequencing project: providing services to taxonomists for standard genome sequencing and annotation.</title>
        <authorList>
            <consortium name="The Broad Institute Genomics Platform"/>
            <consortium name="The Broad Institute Genome Sequencing Center for Infectious Disease"/>
            <person name="Wu L."/>
            <person name="Ma J."/>
        </authorList>
    </citation>
    <scope>NUCLEOTIDE SEQUENCE [LARGE SCALE GENOMIC DNA]</scope>
    <source>
        <strain evidence="3">KCTC 42456</strain>
    </source>
</reference>
<dbReference type="InterPro" id="IPR035965">
    <property type="entry name" value="PAS-like_dom_sf"/>
</dbReference>
<name>A0ABW5TX94_9SPHI</name>
<organism evidence="2 3">
    <name type="scientific">Pedobacter alpinus</name>
    <dbReference type="NCBI Taxonomy" id="1590643"/>
    <lineage>
        <taxon>Bacteria</taxon>
        <taxon>Pseudomonadati</taxon>
        <taxon>Bacteroidota</taxon>
        <taxon>Sphingobacteriia</taxon>
        <taxon>Sphingobacteriales</taxon>
        <taxon>Sphingobacteriaceae</taxon>
        <taxon>Pedobacter</taxon>
    </lineage>
</organism>
<protein>
    <submittedName>
        <fullName evidence="2">PAS domain S-box protein</fullName>
    </submittedName>
</protein>
<accession>A0ABW5TX94</accession>
<evidence type="ECO:0000259" key="1">
    <source>
        <dbReference type="PROSITE" id="PS50112"/>
    </source>
</evidence>
<dbReference type="InterPro" id="IPR000014">
    <property type="entry name" value="PAS"/>
</dbReference>
<evidence type="ECO:0000313" key="3">
    <source>
        <dbReference type="Proteomes" id="UP001597546"/>
    </source>
</evidence>
<comment type="caution">
    <text evidence="2">The sequence shown here is derived from an EMBL/GenBank/DDBJ whole genome shotgun (WGS) entry which is preliminary data.</text>
</comment>
<dbReference type="PANTHER" id="PTHR44757">
    <property type="entry name" value="DIGUANYLATE CYCLASE DGCP"/>
    <property type="match status" value="1"/>
</dbReference>